<dbReference type="PANTHER" id="PTHR18901:SF38">
    <property type="entry name" value="PSEUDOURIDINE-5'-PHOSPHATASE"/>
    <property type="match status" value="1"/>
</dbReference>
<dbReference type="SUPFAM" id="SSF56784">
    <property type="entry name" value="HAD-like"/>
    <property type="match status" value="1"/>
</dbReference>
<sequence>MAAFSDKPIRGVVFDLDGTLLDTEELSSQSLQQSVGKFGKQFTWEVKQKILGLRKESWAPIVIAELGLEGQLSWEDLGAQWEHNLHELSPQVKKCDGAETVTKRLKDMGVPQGIATSSSKAAVSIKRQNHEGLFERMECVVTGDDPEVIEGKPAPDIYLAAARRMGIKPQECLAFEDALSGVRSAKAAGMLVVAVPDPRLDKAPFLEAGADLLLGSLGEWDPSAWRLETGAVAETDA</sequence>
<gene>
    <name evidence="1" type="ORF">Esi_0015_0161</name>
</gene>
<dbReference type="eggNOG" id="KOG2914">
    <property type="taxonomic scope" value="Eukaryota"/>
</dbReference>
<name>D8LFN2_ECTSI</name>
<dbReference type="STRING" id="2880.D8LFN2"/>
<dbReference type="Proteomes" id="UP000002630">
    <property type="component" value="Unassembled WGS sequence"/>
</dbReference>
<dbReference type="GO" id="GO:0016791">
    <property type="term" value="F:phosphatase activity"/>
    <property type="evidence" value="ECO:0007669"/>
    <property type="project" value="TreeGrafter"/>
</dbReference>
<dbReference type="AlphaFoldDB" id="D8LFN2"/>
<accession>D8LFN2</accession>
<dbReference type="InParanoid" id="D8LFN2"/>
<dbReference type="InterPro" id="IPR036412">
    <property type="entry name" value="HAD-like_sf"/>
</dbReference>
<dbReference type="SFLD" id="SFLDS00003">
    <property type="entry name" value="Haloacid_Dehalogenase"/>
    <property type="match status" value="1"/>
</dbReference>
<dbReference type="OrthoDB" id="40579at2759"/>
<dbReference type="PRINTS" id="PR00413">
    <property type="entry name" value="HADHALOGNASE"/>
</dbReference>
<evidence type="ECO:0000313" key="2">
    <source>
        <dbReference type="Proteomes" id="UP000002630"/>
    </source>
</evidence>
<dbReference type="Gene3D" id="3.40.50.1000">
    <property type="entry name" value="HAD superfamily/HAD-like"/>
    <property type="match status" value="1"/>
</dbReference>
<dbReference type="PANTHER" id="PTHR18901">
    <property type="entry name" value="2-DEOXYGLUCOSE-6-PHOSPHATE PHOSPHATASE 2"/>
    <property type="match status" value="1"/>
</dbReference>
<keyword evidence="2" id="KW-1185">Reference proteome</keyword>
<dbReference type="SFLD" id="SFLDG01129">
    <property type="entry name" value="C1.5:_HAD__Beta-PGM__Phosphata"/>
    <property type="match status" value="1"/>
</dbReference>
<dbReference type="EMBL" id="FN649760">
    <property type="protein sequence ID" value="CBN79952.1"/>
    <property type="molecule type" value="Genomic_DNA"/>
</dbReference>
<dbReference type="InterPro" id="IPR006439">
    <property type="entry name" value="HAD-SF_hydro_IA"/>
</dbReference>
<dbReference type="NCBIfam" id="TIGR01509">
    <property type="entry name" value="HAD-SF-IA-v3"/>
    <property type="match status" value="1"/>
</dbReference>
<reference evidence="1 2" key="1">
    <citation type="journal article" date="2010" name="Nature">
        <title>The Ectocarpus genome and the independent evolution of multicellularity in brown algae.</title>
        <authorList>
            <person name="Cock J.M."/>
            <person name="Sterck L."/>
            <person name="Rouze P."/>
            <person name="Scornet D."/>
            <person name="Allen A.E."/>
            <person name="Amoutzias G."/>
            <person name="Anthouard V."/>
            <person name="Artiguenave F."/>
            <person name="Aury J.M."/>
            <person name="Badger J.H."/>
            <person name="Beszteri B."/>
            <person name="Billiau K."/>
            <person name="Bonnet E."/>
            <person name="Bothwell J.H."/>
            <person name="Bowler C."/>
            <person name="Boyen C."/>
            <person name="Brownlee C."/>
            <person name="Carrano C.J."/>
            <person name="Charrier B."/>
            <person name="Cho G.Y."/>
            <person name="Coelho S.M."/>
            <person name="Collen J."/>
            <person name="Corre E."/>
            <person name="Da Silva C."/>
            <person name="Delage L."/>
            <person name="Delaroque N."/>
            <person name="Dittami S.M."/>
            <person name="Doulbeau S."/>
            <person name="Elias M."/>
            <person name="Farnham G."/>
            <person name="Gachon C.M."/>
            <person name="Gschloessl B."/>
            <person name="Heesch S."/>
            <person name="Jabbari K."/>
            <person name="Jubin C."/>
            <person name="Kawai H."/>
            <person name="Kimura K."/>
            <person name="Kloareg B."/>
            <person name="Kupper F.C."/>
            <person name="Lang D."/>
            <person name="Le Bail A."/>
            <person name="Leblanc C."/>
            <person name="Lerouge P."/>
            <person name="Lohr M."/>
            <person name="Lopez P.J."/>
            <person name="Martens C."/>
            <person name="Maumus F."/>
            <person name="Michel G."/>
            <person name="Miranda-Saavedra D."/>
            <person name="Morales J."/>
            <person name="Moreau H."/>
            <person name="Motomura T."/>
            <person name="Nagasato C."/>
            <person name="Napoli C.A."/>
            <person name="Nelson D.R."/>
            <person name="Nyvall-Collen P."/>
            <person name="Peters A.F."/>
            <person name="Pommier C."/>
            <person name="Potin P."/>
            <person name="Poulain J."/>
            <person name="Quesneville H."/>
            <person name="Read B."/>
            <person name="Rensing S.A."/>
            <person name="Ritter A."/>
            <person name="Rousvoal S."/>
            <person name="Samanta M."/>
            <person name="Samson G."/>
            <person name="Schroeder D.C."/>
            <person name="Segurens B."/>
            <person name="Strittmatter M."/>
            <person name="Tonon T."/>
            <person name="Tregear J.W."/>
            <person name="Valentin K."/>
            <person name="von Dassow P."/>
            <person name="Yamagishi T."/>
            <person name="Van de Peer Y."/>
            <person name="Wincker P."/>
        </authorList>
    </citation>
    <scope>NUCLEOTIDE SEQUENCE [LARGE SCALE GENOMIC DNA]</scope>
    <source>
        <strain evidence="2">Ec32 / CCAP1310/4</strain>
    </source>
</reference>
<dbReference type="InterPro" id="IPR023198">
    <property type="entry name" value="PGP-like_dom2"/>
</dbReference>
<organism evidence="1 2">
    <name type="scientific">Ectocarpus siliculosus</name>
    <name type="common">Brown alga</name>
    <name type="synonym">Conferva siliculosa</name>
    <dbReference type="NCBI Taxonomy" id="2880"/>
    <lineage>
        <taxon>Eukaryota</taxon>
        <taxon>Sar</taxon>
        <taxon>Stramenopiles</taxon>
        <taxon>Ochrophyta</taxon>
        <taxon>PX clade</taxon>
        <taxon>Phaeophyceae</taxon>
        <taxon>Ectocarpales</taxon>
        <taxon>Ectocarpaceae</taxon>
        <taxon>Ectocarpus</taxon>
    </lineage>
</organism>
<dbReference type="Pfam" id="PF13419">
    <property type="entry name" value="HAD_2"/>
    <property type="match status" value="1"/>
</dbReference>
<dbReference type="InterPro" id="IPR023214">
    <property type="entry name" value="HAD_sf"/>
</dbReference>
<protein>
    <submittedName>
        <fullName evidence="1">GS1-like protein</fullName>
    </submittedName>
</protein>
<dbReference type="InterPro" id="IPR041492">
    <property type="entry name" value="HAD_2"/>
</dbReference>
<proteinExistence type="predicted"/>
<dbReference type="Gene3D" id="1.10.150.240">
    <property type="entry name" value="Putative phosphatase, domain 2"/>
    <property type="match status" value="1"/>
</dbReference>
<evidence type="ECO:0000313" key="1">
    <source>
        <dbReference type="EMBL" id="CBN79952.1"/>
    </source>
</evidence>